<organism evidence="2 3">
    <name type="scientific">Linum tenue</name>
    <dbReference type="NCBI Taxonomy" id="586396"/>
    <lineage>
        <taxon>Eukaryota</taxon>
        <taxon>Viridiplantae</taxon>
        <taxon>Streptophyta</taxon>
        <taxon>Embryophyta</taxon>
        <taxon>Tracheophyta</taxon>
        <taxon>Spermatophyta</taxon>
        <taxon>Magnoliopsida</taxon>
        <taxon>eudicotyledons</taxon>
        <taxon>Gunneridae</taxon>
        <taxon>Pentapetalae</taxon>
        <taxon>rosids</taxon>
        <taxon>fabids</taxon>
        <taxon>Malpighiales</taxon>
        <taxon>Linaceae</taxon>
        <taxon>Linum</taxon>
    </lineage>
</organism>
<proteinExistence type="predicted"/>
<dbReference type="EMBL" id="CAMGYJ010000009">
    <property type="protein sequence ID" value="CAI0469740.1"/>
    <property type="molecule type" value="Genomic_DNA"/>
</dbReference>
<dbReference type="AlphaFoldDB" id="A0AAV0PGL0"/>
<dbReference type="PANTHER" id="PTHR37223">
    <property type="entry name" value="OS08G0528601 PROTEIN"/>
    <property type="match status" value="1"/>
</dbReference>
<keyword evidence="1" id="KW-1133">Transmembrane helix</keyword>
<dbReference type="GO" id="GO:0006979">
    <property type="term" value="P:response to oxidative stress"/>
    <property type="evidence" value="ECO:0007669"/>
    <property type="project" value="TreeGrafter"/>
</dbReference>
<evidence type="ECO:0000313" key="3">
    <source>
        <dbReference type="Proteomes" id="UP001154282"/>
    </source>
</evidence>
<evidence type="ECO:0000313" key="2">
    <source>
        <dbReference type="EMBL" id="CAI0469740.1"/>
    </source>
</evidence>
<sequence>MLTRMVNSVFSFLKYAEFEILFVLFFVVAFVVFKDLTSRPEYNQILVKKPDSGDWWPY</sequence>
<keyword evidence="1" id="KW-0812">Transmembrane</keyword>
<accession>A0AAV0PGL0</accession>
<dbReference type="Proteomes" id="UP001154282">
    <property type="component" value="Unassembled WGS sequence"/>
</dbReference>
<feature type="transmembrane region" description="Helical" evidence="1">
    <location>
        <begin position="12"/>
        <end position="33"/>
    </location>
</feature>
<comment type="caution">
    <text evidence="2">The sequence shown here is derived from an EMBL/GenBank/DDBJ whole genome shotgun (WGS) entry which is preliminary data.</text>
</comment>
<keyword evidence="3" id="KW-1185">Reference proteome</keyword>
<reference evidence="2" key="1">
    <citation type="submission" date="2022-08" db="EMBL/GenBank/DDBJ databases">
        <authorList>
            <person name="Gutierrez-Valencia J."/>
        </authorList>
    </citation>
    <scope>NUCLEOTIDE SEQUENCE</scope>
</reference>
<keyword evidence="1" id="KW-0472">Membrane</keyword>
<gene>
    <name evidence="2" type="ORF">LITE_LOCUS38289</name>
</gene>
<dbReference type="PANTHER" id="PTHR37223:SF1">
    <property type="entry name" value="OS08G0528601 PROTEIN"/>
    <property type="match status" value="1"/>
</dbReference>
<evidence type="ECO:0000256" key="1">
    <source>
        <dbReference type="SAM" id="Phobius"/>
    </source>
</evidence>
<name>A0AAV0PGL0_9ROSI</name>
<protein>
    <submittedName>
        <fullName evidence="2">Uncharacterized protein</fullName>
    </submittedName>
</protein>